<evidence type="ECO:0000313" key="5">
    <source>
        <dbReference type="EMBL" id="KUF92016.1"/>
    </source>
</evidence>
<dbReference type="Pfam" id="PF04389">
    <property type="entry name" value="Peptidase_M28"/>
    <property type="match status" value="1"/>
</dbReference>
<evidence type="ECO:0000313" key="7">
    <source>
        <dbReference type="Proteomes" id="UP000054636"/>
    </source>
</evidence>
<organism evidence="4 7">
    <name type="scientific">Phytophthora nicotianae</name>
    <name type="common">Potato buckeye rot agent</name>
    <name type="synonym">Phytophthora parasitica</name>
    <dbReference type="NCBI Taxonomy" id="4792"/>
    <lineage>
        <taxon>Eukaryota</taxon>
        <taxon>Sar</taxon>
        <taxon>Stramenopiles</taxon>
        <taxon>Oomycota</taxon>
        <taxon>Peronosporomycetes</taxon>
        <taxon>Peronosporales</taxon>
        <taxon>Peronosporaceae</taxon>
        <taxon>Phytophthora</taxon>
    </lineage>
</organism>
<dbReference type="PANTHER" id="PTHR10404">
    <property type="entry name" value="N-ACETYLATED-ALPHA-LINKED ACIDIC DIPEPTIDASE"/>
    <property type="match status" value="1"/>
</dbReference>
<name>A0A0W8CYY1_PHYNI</name>
<dbReference type="EMBL" id="LNFO01001383">
    <property type="protein sequence ID" value="KUF92016.1"/>
    <property type="molecule type" value="Genomic_DNA"/>
</dbReference>
<evidence type="ECO:0000313" key="4">
    <source>
        <dbReference type="EMBL" id="KUF89290.1"/>
    </source>
</evidence>
<gene>
    <name evidence="5" type="ORF">AM587_10007562</name>
    <name evidence="4" type="ORF">AM588_10008263</name>
</gene>
<dbReference type="PANTHER" id="PTHR10404:SF46">
    <property type="entry name" value="VACUOLAR PROTEIN SORTING-ASSOCIATED PROTEIN 70"/>
    <property type="match status" value="1"/>
</dbReference>
<dbReference type="GO" id="GO:0004180">
    <property type="term" value="F:carboxypeptidase activity"/>
    <property type="evidence" value="ECO:0007669"/>
    <property type="project" value="TreeGrafter"/>
</dbReference>
<feature type="domain" description="Peptidase M28" evidence="3">
    <location>
        <begin position="123"/>
        <end position="220"/>
    </location>
</feature>
<dbReference type="EMBL" id="LNFP01000828">
    <property type="protein sequence ID" value="KUF89290.1"/>
    <property type="molecule type" value="Genomic_DNA"/>
</dbReference>
<dbReference type="InterPro" id="IPR007365">
    <property type="entry name" value="TFR-like_dimer_dom"/>
</dbReference>
<dbReference type="InterPro" id="IPR007484">
    <property type="entry name" value="Peptidase_M28"/>
</dbReference>
<dbReference type="Gene3D" id="1.20.930.40">
    <property type="entry name" value="Transferrin receptor-like, dimerisation domain"/>
    <property type="match status" value="1"/>
</dbReference>
<dbReference type="Proteomes" id="UP000054636">
    <property type="component" value="Unassembled WGS sequence"/>
</dbReference>
<protein>
    <submittedName>
        <fullName evidence="5">N-acetylated-alpha-linked acidic dipeptidase 2</fullName>
    </submittedName>
    <submittedName>
        <fullName evidence="4">Pre-rRNA-processing protein esf1</fullName>
    </submittedName>
</protein>
<comment type="similarity">
    <text evidence="1">Belongs to the peptidase M28 family. M28B subfamily.</text>
</comment>
<dbReference type="InterPro" id="IPR046450">
    <property type="entry name" value="PA_dom_sf"/>
</dbReference>
<evidence type="ECO:0000259" key="2">
    <source>
        <dbReference type="Pfam" id="PF04253"/>
    </source>
</evidence>
<sequence length="520" mass="56516">MAFAPLKTYGTSPDGLEATIPVNVEALGTPPRRFGNAVRVAGLASVEGATRLTYEQVTNIPRVPVLPLSYGQARRILAALGGQQAQDSWQGGLPLDYKLGNDESLVLNLDVVMDNHVATIWDVIGTIEGAEEPDKRVVLGNHRDAWVCGAVDPSSGSATLMEIARGLGDLLQTGWRPRRTIVLGSWDGEEYALLGSTEWVEDNAKLLKEEAVAYLNVDLLVGPLISASAAPSIAKFVQDTASLLPANPFHGNSSEVDSAQSLLDQWTQQMEKSRSSPGGLPAPGSKTDLTLAPDHLINFMGSGSDFTPFYQHLGVISVNLAFGLTYASYGTYHSSMDSLHYMETVGDPHYASHASMAKWWGVLALRLANDLVIPFDFASYALVMHNGLKHLEQRFKEAGQNVEVKQLYAAIEKFGVNAEAFQVTARELQSSSLAADDTVLRAWNNKAVLLERQLLSSDGLPHRSWYKHVIFGPGFYEGYAGAAFPGITDCLAFYDDVDTVQSHVDEVTHIVDYAAEFFVK</sequence>
<dbReference type="Proteomes" id="UP000052943">
    <property type="component" value="Unassembled WGS sequence"/>
</dbReference>
<accession>A0A0W8CYY1</accession>
<feature type="domain" description="Transferrin receptor-like dimerisation" evidence="2">
    <location>
        <begin position="403"/>
        <end position="518"/>
    </location>
</feature>
<evidence type="ECO:0000256" key="1">
    <source>
        <dbReference type="ARBA" id="ARBA00005634"/>
    </source>
</evidence>
<evidence type="ECO:0000259" key="3">
    <source>
        <dbReference type="Pfam" id="PF04389"/>
    </source>
</evidence>
<reference evidence="6 7" key="1">
    <citation type="submission" date="2015-11" db="EMBL/GenBank/DDBJ databases">
        <title>Genomes and virulence difference between two physiological races of Phytophthora nicotianae.</title>
        <authorList>
            <person name="Liu H."/>
            <person name="Ma X."/>
            <person name="Yu H."/>
            <person name="Fang D."/>
            <person name="Li Y."/>
            <person name="Wang X."/>
            <person name="Wang W."/>
            <person name="Dong Y."/>
            <person name="Xiao B."/>
        </authorList>
    </citation>
    <scope>NUCLEOTIDE SEQUENCE [LARGE SCALE GENOMIC DNA]</scope>
    <source>
        <strain evidence="5">Race 0</strain>
        <strain evidence="6">race 0</strain>
        <strain evidence="7">race 1</strain>
        <strain evidence="4">Race 1</strain>
    </source>
</reference>
<dbReference type="InterPro" id="IPR039373">
    <property type="entry name" value="Peptidase_M28B"/>
</dbReference>
<dbReference type="OrthoDB" id="115310at2759"/>
<dbReference type="SUPFAM" id="SSF47672">
    <property type="entry name" value="Transferrin receptor-like dimerisation domain"/>
    <property type="match status" value="1"/>
</dbReference>
<dbReference type="STRING" id="4790.A0A0W8CYY1"/>
<dbReference type="CDD" id="cd08022">
    <property type="entry name" value="M28_PSMA_like"/>
    <property type="match status" value="1"/>
</dbReference>
<evidence type="ECO:0000313" key="6">
    <source>
        <dbReference type="Proteomes" id="UP000052943"/>
    </source>
</evidence>
<dbReference type="SUPFAM" id="SSF53187">
    <property type="entry name" value="Zn-dependent exopeptidases"/>
    <property type="match status" value="1"/>
</dbReference>
<dbReference type="SUPFAM" id="SSF52025">
    <property type="entry name" value="PA domain"/>
    <property type="match status" value="1"/>
</dbReference>
<dbReference type="AlphaFoldDB" id="A0A0W8CYY1"/>
<comment type="caution">
    <text evidence="4">The sequence shown here is derived from an EMBL/GenBank/DDBJ whole genome shotgun (WGS) entry which is preliminary data.</text>
</comment>
<dbReference type="Gene3D" id="3.40.630.10">
    <property type="entry name" value="Zn peptidases"/>
    <property type="match status" value="1"/>
</dbReference>
<proteinExistence type="inferred from homology"/>
<dbReference type="InterPro" id="IPR036757">
    <property type="entry name" value="TFR-like_dimer_dom_sf"/>
</dbReference>
<dbReference type="Pfam" id="PF04253">
    <property type="entry name" value="TFR_dimer"/>
    <property type="match status" value="1"/>
</dbReference>
<dbReference type="FunFam" id="1.20.930.40:FF:000007">
    <property type="entry name" value="Uncharacterized protein"/>
    <property type="match status" value="1"/>
</dbReference>
<dbReference type="FunFam" id="3.40.630.10:FF:000101">
    <property type="entry name" value="N-acetylated alpha-linked acidic dipeptidase like 1"/>
    <property type="match status" value="1"/>
</dbReference>